<dbReference type="Proteomes" id="UP000322225">
    <property type="component" value="Chromosome 3"/>
</dbReference>
<gene>
    <name evidence="1" type="ORF">CI109_101834</name>
</gene>
<dbReference type="EMBL" id="CP144053">
    <property type="protein sequence ID" value="WWD17393.1"/>
    <property type="molecule type" value="Genomic_DNA"/>
</dbReference>
<reference evidence="1" key="1">
    <citation type="submission" date="2017-08" db="EMBL/GenBank/DDBJ databases">
        <authorList>
            <person name="Cuomo C."/>
            <person name="Billmyre B."/>
            <person name="Heitman J."/>
        </authorList>
    </citation>
    <scope>NUCLEOTIDE SEQUENCE</scope>
    <source>
        <strain evidence="1">CBS 12478</strain>
    </source>
</reference>
<evidence type="ECO:0000313" key="2">
    <source>
        <dbReference type="Proteomes" id="UP000322225"/>
    </source>
</evidence>
<sequence>MFCSPQVTTELATLRNAPLLNPHFGMVIKYLDVLNRSADILLSSTGGMGLPTWLVEVQHFMKHLERRMRTRMPLTPIERTAILSFSQYWRRMVQPPYNMGRPEAQIVLITLAEFVSH</sequence>
<evidence type="ECO:0000313" key="1">
    <source>
        <dbReference type="EMBL" id="WWD17393.1"/>
    </source>
</evidence>
<protein>
    <submittedName>
        <fullName evidence="1">Uncharacterized protein</fullName>
    </submittedName>
</protein>
<dbReference type="GeneID" id="43586345"/>
<dbReference type="RefSeq" id="XP_031863172.1">
    <property type="nucleotide sequence ID" value="XM_032002235.1"/>
</dbReference>
<dbReference type="KEGG" id="ksn:43586345"/>
<proteinExistence type="predicted"/>
<dbReference type="OrthoDB" id="2559629at2759"/>
<keyword evidence="2" id="KW-1185">Reference proteome</keyword>
<reference evidence="1" key="2">
    <citation type="submission" date="2024-01" db="EMBL/GenBank/DDBJ databases">
        <title>Comparative genomics of Cryptococcus and Kwoniella reveals pathogenesis evolution and contrasting modes of karyotype evolution via chromosome fusion or intercentromeric recombination.</title>
        <authorList>
            <person name="Coelho M.A."/>
            <person name="David-Palma M."/>
            <person name="Shea T."/>
            <person name="Bowers K."/>
            <person name="McGinley-Smith S."/>
            <person name="Mohammad A.W."/>
            <person name="Gnirke A."/>
            <person name="Yurkov A.M."/>
            <person name="Nowrousian M."/>
            <person name="Sun S."/>
            <person name="Cuomo C.A."/>
            <person name="Heitman J."/>
        </authorList>
    </citation>
    <scope>NUCLEOTIDE SEQUENCE</scope>
    <source>
        <strain evidence="1">CBS 12478</strain>
    </source>
</reference>
<name>A0A5M6C570_9TREE</name>
<dbReference type="AlphaFoldDB" id="A0A5M6C570"/>
<accession>A0A5M6C570</accession>
<organism evidence="1 2">
    <name type="scientific">Kwoniella shandongensis</name>
    <dbReference type="NCBI Taxonomy" id="1734106"/>
    <lineage>
        <taxon>Eukaryota</taxon>
        <taxon>Fungi</taxon>
        <taxon>Dikarya</taxon>
        <taxon>Basidiomycota</taxon>
        <taxon>Agaricomycotina</taxon>
        <taxon>Tremellomycetes</taxon>
        <taxon>Tremellales</taxon>
        <taxon>Cryptococcaceae</taxon>
        <taxon>Kwoniella</taxon>
    </lineage>
</organism>